<comment type="caution">
    <text evidence="2">The sequence shown here is derived from an EMBL/GenBank/DDBJ whole genome shotgun (WGS) entry which is preliminary data.</text>
</comment>
<dbReference type="InterPro" id="IPR054075">
    <property type="entry name" value="Gp53-like_C"/>
</dbReference>
<evidence type="ECO:0000259" key="1">
    <source>
        <dbReference type="Pfam" id="PF21882"/>
    </source>
</evidence>
<dbReference type="Gene3D" id="2.60.40.3940">
    <property type="match status" value="1"/>
</dbReference>
<evidence type="ECO:0000313" key="2">
    <source>
        <dbReference type="EMBL" id="MSI72494.1"/>
    </source>
</evidence>
<reference evidence="2 3" key="1">
    <citation type="journal article" date="2019" name="Nat. Med.">
        <title>A library of human gut bacterial isolates paired with longitudinal multiomics data enables mechanistic microbiome research.</title>
        <authorList>
            <person name="Poyet M."/>
            <person name="Groussin M."/>
            <person name="Gibbons S.M."/>
            <person name="Avila-Pacheco J."/>
            <person name="Jiang X."/>
            <person name="Kearney S.M."/>
            <person name="Perrotta A.R."/>
            <person name="Berdy B."/>
            <person name="Zhao S."/>
            <person name="Lieberman T.D."/>
            <person name="Swanson P.K."/>
            <person name="Smith M."/>
            <person name="Roesemann S."/>
            <person name="Alexander J.E."/>
            <person name="Rich S.A."/>
            <person name="Livny J."/>
            <person name="Vlamakis H."/>
            <person name="Clish C."/>
            <person name="Bullock K."/>
            <person name="Deik A."/>
            <person name="Scott J."/>
            <person name="Pierce K.A."/>
            <person name="Xavier R.J."/>
            <person name="Alm E.J."/>
        </authorList>
    </citation>
    <scope>NUCLEOTIDE SEQUENCE [LARGE SCALE GENOMIC DNA]</scope>
    <source>
        <strain evidence="2 3">BIOML-A382</strain>
    </source>
</reference>
<gene>
    <name evidence="2" type="ORF">GKF66_27865</name>
</gene>
<organism evidence="2 3">
    <name type="scientific">Escherichia coli</name>
    <dbReference type="NCBI Taxonomy" id="562"/>
    <lineage>
        <taxon>Bacteria</taxon>
        <taxon>Pseudomonadati</taxon>
        <taxon>Pseudomonadota</taxon>
        <taxon>Gammaproteobacteria</taxon>
        <taxon>Enterobacterales</taxon>
        <taxon>Enterobacteriaceae</taxon>
        <taxon>Escherichia</taxon>
    </lineage>
</organism>
<protein>
    <recommendedName>
        <fullName evidence="1">Putative tail fiber protein gp53-like C-terminal domain-containing protein</fullName>
    </recommendedName>
</protein>
<dbReference type="AlphaFoldDB" id="A0A6D0W743"/>
<evidence type="ECO:0000313" key="3">
    <source>
        <dbReference type="Proteomes" id="UP000438958"/>
    </source>
</evidence>
<accession>A0A6D0W743</accession>
<dbReference type="EMBL" id="WKUE01000184">
    <property type="protein sequence ID" value="MSI72494.1"/>
    <property type="molecule type" value="Genomic_DNA"/>
</dbReference>
<dbReference type="Pfam" id="PF21882">
    <property type="entry name" value="Gp53-like_C"/>
    <property type="match status" value="1"/>
</dbReference>
<proteinExistence type="predicted"/>
<name>A0A6D0W743_ECOLX</name>
<sequence>MPVSRYLCIFINVGLGEAAKRNVGTGANQIPDMGSFTLSVSGTGYQKLPSGFILQWGSIGAPGIAQDVVTHFPIAFPNRCLRVLVSQDYTPDSGDVGYIACAGFSNDPVKFISRASNPGLGASFLALGC</sequence>
<dbReference type="Proteomes" id="UP000438958">
    <property type="component" value="Unassembled WGS sequence"/>
</dbReference>
<feature type="domain" description="Putative tail fiber protein gp53-like C-terminal" evidence="1">
    <location>
        <begin position="47"/>
        <end position="129"/>
    </location>
</feature>